<keyword evidence="1" id="KW-0472">Membrane</keyword>
<keyword evidence="1" id="KW-1133">Transmembrane helix</keyword>
<keyword evidence="1" id="KW-0812">Transmembrane</keyword>
<reference evidence="2" key="1">
    <citation type="submission" date="2014-09" db="EMBL/GenBank/DDBJ databases">
        <authorList>
            <person name="Magalhaes I.L.F."/>
            <person name="Oliveira U."/>
            <person name="Santos F.R."/>
            <person name="Vidigal T.H.D.A."/>
            <person name="Brescovit A.D."/>
            <person name="Santos A.J."/>
        </authorList>
    </citation>
    <scope>NUCLEOTIDE SEQUENCE</scope>
    <source>
        <tissue evidence="2">Shoot tissue taken approximately 20 cm above the soil surface</tissue>
    </source>
</reference>
<dbReference type="AlphaFoldDB" id="A0A0A8XYW2"/>
<evidence type="ECO:0000256" key="1">
    <source>
        <dbReference type="SAM" id="Phobius"/>
    </source>
</evidence>
<dbReference type="EMBL" id="GBRH01280993">
    <property type="protein sequence ID" value="JAD16902.1"/>
    <property type="molecule type" value="Transcribed_RNA"/>
</dbReference>
<reference evidence="2" key="2">
    <citation type="journal article" date="2015" name="Data Brief">
        <title>Shoot transcriptome of the giant reed, Arundo donax.</title>
        <authorList>
            <person name="Barrero R.A."/>
            <person name="Guerrero F.D."/>
            <person name="Moolhuijzen P."/>
            <person name="Goolsby J.A."/>
            <person name="Tidwell J."/>
            <person name="Bellgard S.E."/>
            <person name="Bellgard M.I."/>
        </authorList>
    </citation>
    <scope>NUCLEOTIDE SEQUENCE</scope>
    <source>
        <tissue evidence="2">Shoot tissue taken approximately 20 cm above the soil surface</tissue>
    </source>
</reference>
<evidence type="ECO:0000313" key="2">
    <source>
        <dbReference type="EMBL" id="JAD16902.1"/>
    </source>
</evidence>
<protein>
    <submittedName>
        <fullName evidence="2">Uncharacterized protein</fullName>
    </submittedName>
</protein>
<accession>A0A0A8XYW2</accession>
<name>A0A0A8XYW2_ARUDO</name>
<organism evidence="2">
    <name type="scientific">Arundo donax</name>
    <name type="common">Giant reed</name>
    <name type="synonym">Donax arundinaceus</name>
    <dbReference type="NCBI Taxonomy" id="35708"/>
    <lineage>
        <taxon>Eukaryota</taxon>
        <taxon>Viridiplantae</taxon>
        <taxon>Streptophyta</taxon>
        <taxon>Embryophyta</taxon>
        <taxon>Tracheophyta</taxon>
        <taxon>Spermatophyta</taxon>
        <taxon>Magnoliopsida</taxon>
        <taxon>Liliopsida</taxon>
        <taxon>Poales</taxon>
        <taxon>Poaceae</taxon>
        <taxon>PACMAD clade</taxon>
        <taxon>Arundinoideae</taxon>
        <taxon>Arundineae</taxon>
        <taxon>Arundo</taxon>
    </lineage>
</organism>
<feature type="transmembrane region" description="Helical" evidence="1">
    <location>
        <begin position="12"/>
        <end position="30"/>
    </location>
</feature>
<proteinExistence type="predicted"/>
<sequence>MINCVFLFCNHLAVPGVACLIPWALFYFVFDFLKATEFSNHLWHSCSFFSKIRTQMGIFSFIVYTSRHAKAVINIDPCTCIVHRVA</sequence>